<name>A0A7S2HNH1_9STRA</name>
<evidence type="ECO:0000256" key="1">
    <source>
        <dbReference type="SAM" id="MobiDB-lite"/>
    </source>
</evidence>
<dbReference type="InterPro" id="IPR011989">
    <property type="entry name" value="ARM-like"/>
</dbReference>
<evidence type="ECO:0000313" key="2">
    <source>
        <dbReference type="EMBL" id="CAD9495964.1"/>
    </source>
</evidence>
<dbReference type="PANTHER" id="PTHR15605">
    <property type="entry name" value="KINESIN-ASSOCIATED PROTEINS"/>
    <property type="match status" value="1"/>
</dbReference>
<dbReference type="GO" id="GO:0007018">
    <property type="term" value="P:microtubule-based movement"/>
    <property type="evidence" value="ECO:0007669"/>
    <property type="project" value="TreeGrafter"/>
</dbReference>
<feature type="non-terminal residue" evidence="2">
    <location>
        <position position="723"/>
    </location>
</feature>
<accession>A0A7S2HNH1</accession>
<dbReference type="SMART" id="SM00185">
    <property type="entry name" value="ARM"/>
    <property type="match status" value="2"/>
</dbReference>
<dbReference type="SUPFAM" id="SSF48371">
    <property type="entry name" value="ARM repeat"/>
    <property type="match status" value="1"/>
</dbReference>
<dbReference type="GO" id="GO:0035869">
    <property type="term" value="C:ciliary transition zone"/>
    <property type="evidence" value="ECO:0007669"/>
    <property type="project" value="TreeGrafter"/>
</dbReference>
<evidence type="ECO:0008006" key="3">
    <source>
        <dbReference type="Google" id="ProtNLM"/>
    </source>
</evidence>
<dbReference type="AlphaFoldDB" id="A0A7S2HNH1"/>
<gene>
    <name evidence="2" type="ORF">DSPE1174_LOCUS32853</name>
</gene>
<dbReference type="InterPro" id="IPR008658">
    <property type="entry name" value="KAP3"/>
</dbReference>
<dbReference type="SMART" id="SM01297">
    <property type="entry name" value="KAP"/>
    <property type="match status" value="1"/>
</dbReference>
<proteinExistence type="predicted"/>
<dbReference type="Pfam" id="PF05804">
    <property type="entry name" value="KAP"/>
    <property type="match status" value="1"/>
</dbReference>
<dbReference type="GO" id="GO:0005930">
    <property type="term" value="C:axoneme"/>
    <property type="evidence" value="ECO:0007669"/>
    <property type="project" value="TreeGrafter"/>
</dbReference>
<dbReference type="InterPro" id="IPR000225">
    <property type="entry name" value="Armadillo"/>
</dbReference>
<reference evidence="2" key="1">
    <citation type="submission" date="2021-01" db="EMBL/GenBank/DDBJ databases">
        <authorList>
            <person name="Corre E."/>
            <person name="Pelletier E."/>
            <person name="Niang G."/>
            <person name="Scheremetjew M."/>
            <person name="Finn R."/>
            <person name="Kale V."/>
            <person name="Holt S."/>
            <person name="Cochrane G."/>
            <person name="Meng A."/>
            <person name="Brown T."/>
            <person name="Cohen L."/>
        </authorList>
    </citation>
    <scope>NUCLEOTIDE SEQUENCE</scope>
    <source>
        <strain evidence="2">CCMP1381</strain>
    </source>
</reference>
<organism evidence="2">
    <name type="scientific">Octactis speculum</name>
    <dbReference type="NCBI Taxonomy" id="3111310"/>
    <lineage>
        <taxon>Eukaryota</taxon>
        <taxon>Sar</taxon>
        <taxon>Stramenopiles</taxon>
        <taxon>Ochrophyta</taxon>
        <taxon>Dictyochophyceae</taxon>
        <taxon>Dictyochales</taxon>
        <taxon>Dictyochaceae</taxon>
        <taxon>Octactis</taxon>
    </lineage>
</organism>
<sequence>MSVVVKKKIKPGKVEPDDSELALIVFYDKEVTYDDDRVDRTRHSTRVRLKALDISSDIPSMAASIVNNCKYLTASRQKYVEQALVKLQRRNLQQAQLSDEREKYDQGGMGEAPGGMDGEASVDKLDEYLEMMYETGPDMTEKVRGTAMILQLCFNVGNLEVIVGNQAIMSLLGRLFKDEFRKSMEMCYNIMRIYLSLSNFLEMHPVLASHNIGRLSLIIMDYENTRIQHQLKEMKRLDSEAAQGSDADISANSRQRAKAKLVFDRSQKIVYACSYLLINLAEDIAVERKMLKKKLIALLGSHMNSATSSNLLVMLIAFMKKLSTFEENTKQIAELELLPTFVNLVSCDDDNVALMVLRLIYNLSFDPKLKYEMVKCSILPKLVRTLQAPKFRGITLKILYHLSMDDRVKSMIGYTEATPLIMQLVLKFPGQMLAKELGALAVNISFNMRVAEMMCHFPKTNRGLYELVERVRRTHDPILMKVIRNISEWTYSLQEEMTDPKNYPHRGMWGRFIDKILEVMIEGKGDRDLLVEVLGCLCNLTPLDLHRGKKWSRCMEEYDLLSFLSRLLVPHMADRDVVLMVVIYVGALSLDETTVPIIASSSSKLIYYLQGITNDYSQDPEVLLQLLFTFKRLLCYKDTREEILYGSNIVDGILASSRSKHTEIRNEADACLSIIHEHDRELNGPQGELAQQVCKLRYSMYNREWLDEIQRSEQGAFTGSMYE</sequence>
<dbReference type="Gene3D" id="1.25.10.10">
    <property type="entry name" value="Leucine-rich Repeat Variant"/>
    <property type="match status" value="1"/>
</dbReference>
<feature type="region of interest" description="Disordered" evidence="1">
    <location>
        <begin position="96"/>
        <end position="116"/>
    </location>
</feature>
<dbReference type="PANTHER" id="PTHR15605:SF2">
    <property type="entry name" value="KINESIN-ASSOCIATED PROTEIN 3"/>
    <property type="match status" value="1"/>
</dbReference>
<feature type="compositionally biased region" description="Gly residues" evidence="1">
    <location>
        <begin position="107"/>
        <end position="116"/>
    </location>
</feature>
<dbReference type="InterPro" id="IPR016024">
    <property type="entry name" value="ARM-type_fold"/>
</dbReference>
<dbReference type="EMBL" id="HBGS01063073">
    <property type="protein sequence ID" value="CAD9495964.1"/>
    <property type="molecule type" value="Transcribed_RNA"/>
</dbReference>
<dbReference type="GO" id="GO:0019894">
    <property type="term" value="F:kinesin binding"/>
    <property type="evidence" value="ECO:0007669"/>
    <property type="project" value="InterPro"/>
</dbReference>
<protein>
    <recommendedName>
        <fullName evidence="3">Kinesin-associated protein 3</fullName>
    </recommendedName>
</protein>
<dbReference type="GO" id="GO:0016939">
    <property type="term" value="C:kinesin II complex"/>
    <property type="evidence" value="ECO:0007669"/>
    <property type="project" value="TreeGrafter"/>
</dbReference>
<dbReference type="GO" id="GO:0044782">
    <property type="term" value="P:cilium organization"/>
    <property type="evidence" value="ECO:0007669"/>
    <property type="project" value="TreeGrafter"/>
</dbReference>